<dbReference type="Pfam" id="PF03813">
    <property type="entry name" value="Nrap"/>
    <property type="match status" value="2"/>
</dbReference>
<dbReference type="Proteomes" id="UP000007151">
    <property type="component" value="Unassembled WGS sequence"/>
</dbReference>
<feature type="compositionally biased region" description="Basic and acidic residues" evidence="11">
    <location>
        <begin position="865"/>
        <end position="879"/>
    </location>
</feature>
<dbReference type="GO" id="GO:0006364">
    <property type="term" value="P:rRNA processing"/>
    <property type="evidence" value="ECO:0007669"/>
    <property type="project" value="TreeGrafter"/>
</dbReference>
<dbReference type="InParanoid" id="A0A212F9W6"/>
<evidence type="ECO:0000256" key="3">
    <source>
        <dbReference type="ARBA" id="ARBA00006674"/>
    </source>
</evidence>
<dbReference type="InterPro" id="IPR035082">
    <property type="entry name" value="Nrap_D1"/>
</dbReference>
<dbReference type="InterPro" id="IPR035371">
    <property type="entry name" value="Nrap_D6"/>
</dbReference>
<evidence type="ECO:0000313" key="19">
    <source>
        <dbReference type="Proteomes" id="UP000007151"/>
    </source>
</evidence>
<dbReference type="PANTHER" id="PTHR17972:SF0">
    <property type="entry name" value="NUCLEOLAR PROTEIN 6"/>
    <property type="match status" value="1"/>
</dbReference>
<feature type="domain" description="Nrap protein" evidence="17">
    <location>
        <begin position="1164"/>
        <end position="1291"/>
    </location>
</feature>
<dbReference type="STRING" id="278856.A0A212F9W6"/>
<organism evidence="18 19">
    <name type="scientific">Danaus plexippus plexippus</name>
    <dbReference type="NCBI Taxonomy" id="278856"/>
    <lineage>
        <taxon>Eukaryota</taxon>
        <taxon>Metazoa</taxon>
        <taxon>Ecdysozoa</taxon>
        <taxon>Arthropoda</taxon>
        <taxon>Hexapoda</taxon>
        <taxon>Insecta</taxon>
        <taxon>Pterygota</taxon>
        <taxon>Neoptera</taxon>
        <taxon>Endopterygota</taxon>
        <taxon>Lepidoptera</taxon>
        <taxon>Glossata</taxon>
        <taxon>Ditrysia</taxon>
        <taxon>Papilionoidea</taxon>
        <taxon>Nymphalidae</taxon>
        <taxon>Danainae</taxon>
        <taxon>Danaini</taxon>
        <taxon>Danaina</taxon>
        <taxon>Danaus</taxon>
        <taxon>Danaus</taxon>
    </lineage>
</organism>
<feature type="domain" description="Nrap protein" evidence="16">
    <location>
        <begin position="1010"/>
        <end position="1148"/>
    </location>
</feature>
<evidence type="ECO:0000256" key="2">
    <source>
        <dbReference type="ARBA" id="ARBA00004604"/>
    </source>
</evidence>
<dbReference type="Pfam" id="PF17405">
    <property type="entry name" value="Nrap_D4"/>
    <property type="match status" value="1"/>
</dbReference>
<evidence type="ECO:0000256" key="8">
    <source>
        <dbReference type="ARBA" id="ARBA00035000"/>
    </source>
</evidence>
<dbReference type="Pfam" id="PF17403">
    <property type="entry name" value="Nrap_D2"/>
    <property type="match status" value="1"/>
</dbReference>
<feature type="domain" description="Nrap protein" evidence="14">
    <location>
        <begin position="725"/>
        <end position="802"/>
    </location>
</feature>
<evidence type="ECO:0000256" key="5">
    <source>
        <dbReference type="ARBA" id="ARBA00022454"/>
    </source>
</evidence>
<accession>A0A212F9W6</accession>
<feature type="region of interest" description="Disordered" evidence="11">
    <location>
        <begin position="1"/>
        <end position="33"/>
    </location>
</feature>
<evidence type="ECO:0000256" key="1">
    <source>
        <dbReference type="ARBA" id="ARBA00004286"/>
    </source>
</evidence>
<feature type="domain" description="Nrap protein" evidence="12">
    <location>
        <begin position="158"/>
        <end position="296"/>
    </location>
</feature>
<evidence type="ECO:0000256" key="9">
    <source>
        <dbReference type="ARBA" id="ARBA00035020"/>
    </source>
</evidence>
<comment type="similarity">
    <text evidence="3 10">Belongs to the NRAP family.</text>
</comment>
<dbReference type="InterPro" id="IPR035370">
    <property type="entry name" value="Nrap_D5"/>
</dbReference>
<evidence type="ECO:0000256" key="6">
    <source>
        <dbReference type="ARBA" id="ARBA00022884"/>
    </source>
</evidence>
<dbReference type="Pfam" id="PF17406">
    <property type="entry name" value="Nrap_D5"/>
    <property type="match status" value="1"/>
</dbReference>
<dbReference type="FunCoup" id="A0A212F9W6">
    <property type="interactions" value="1451"/>
</dbReference>
<comment type="subcellular location">
    <subcellularLocation>
        <location evidence="1">Chromosome</location>
    </subcellularLocation>
    <subcellularLocation>
        <location evidence="2 10">Nucleus</location>
        <location evidence="2 10">Nucleolus</location>
    </subcellularLocation>
</comment>
<feature type="compositionally biased region" description="Basic and acidic residues" evidence="11">
    <location>
        <begin position="18"/>
        <end position="29"/>
    </location>
</feature>
<evidence type="ECO:0000259" key="15">
    <source>
        <dbReference type="Pfam" id="PF17405"/>
    </source>
</evidence>
<dbReference type="InterPro" id="IPR035367">
    <property type="entry name" value="Nrap_D2"/>
</dbReference>
<keyword evidence="7 10" id="KW-0539">Nucleus</keyword>
<feature type="domain" description="Nrap protein" evidence="13">
    <location>
        <begin position="303"/>
        <end position="356"/>
    </location>
</feature>
<dbReference type="Gene3D" id="1.10.1410.10">
    <property type="match status" value="4"/>
</dbReference>
<dbReference type="GO" id="GO:0003723">
    <property type="term" value="F:RNA binding"/>
    <property type="evidence" value="ECO:0007669"/>
    <property type="project" value="UniProtKB-KW"/>
</dbReference>
<dbReference type="GO" id="GO:0006409">
    <property type="term" value="P:tRNA export from nucleus"/>
    <property type="evidence" value="ECO:0007669"/>
    <property type="project" value="TreeGrafter"/>
</dbReference>
<reference evidence="18 19" key="1">
    <citation type="journal article" date="2011" name="Cell">
        <title>The monarch butterfly genome yields insights into long-distance migration.</title>
        <authorList>
            <person name="Zhan S."/>
            <person name="Merlin C."/>
            <person name="Boore J.L."/>
            <person name="Reppert S.M."/>
        </authorList>
    </citation>
    <scope>NUCLEOTIDE SEQUENCE [LARGE SCALE GENOMIC DNA]</scope>
    <source>
        <strain evidence="18">F-2</strain>
    </source>
</reference>
<dbReference type="InterPro" id="IPR035368">
    <property type="entry name" value="Nrap_D3"/>
</dbReference>
<dbReference type="InterPro" id="IPR035369">
    <property type="entry name" value="Nrap_D4"/>
</dbReference>
<feature type="region of interest" description="Disordered" evidence="11">
    <location>
        <begin position="857"/>
        <end position="880"/>
    </location>
</feature>
<evidence type="ECO:0000256" key="4">
    <source>
        <dbReference type="ARBA" id="ARBA00016437"/>
    </source>
</evidence>
<evidence type="ECO:0000259" key="12">
    <source>
        <dbReference type="Pfam" id="PF03813"/>
    </source>
</evidence>
<dbReference type="Pfam" id="PF17404">
    <property type="entry name" value="Nrap_D3"/>
    <property type="match status" value="1"/>
</dbReference>
<comment type="caution">
    <text evidence="18">The sequence shown here is derived from an EMBL/GenBank/DDBJ whole genome shotgun (WGS) entry which is preliminary data.</text>
</comment>
<feature type="domain" description="Nrap protein" evidence="12">
    <location>
        <begin position="526"/>
        <end position="664"/>
    </location>
</feature>
<name>A0A212F9W6_DANPL</name>
<gene>
    <name evidence="18" type="ORF">KGM_201096</name>
</gene>
<feature type="compositionally biased region" description="Acidic residues" evidence="11">
    <location>
        <begin position="1"/>
        <end position="11"/>
    </location>
</feature>
<feature type="region of interest" description="Disordered" evidence="11">
    <location>
        <begin position="377"/>
        <end position="400"/>
    </location>
</feature>
<sequence>MRNSVSEDDTESNILNENGKRPKDSDGQAKKRIKTKSLYRQPTANELNRLQETEQLFNSNLFRLQVEEVLEEVKVKEKTTKRFTEWFNNLKTYLLSITNDETEYDLSEKSFEDKLKIQLPLCREIQKTKVIFKFHKFQDVYVVGSYALGCGIKSKLIVDLQISVPAETYAKNDSINYKYHLKRAAYLAYIASYLGKYECIDEINYSYLNSETKPIITMKPKGKLGKAITVNLDLVCEAEAYKLHRFAPDRNNLRESWLLGNDKKDTNETLTPTPYYNSSVLGDLTANVNQEFLKQIILNSENLKQAIVLLKIWVRQRKLKVSGYIISMLVAYFVQNKRVNNIMSSYQIVRNIWIALTIIFKIFDNFKEMRNSVSEDDTESNILNENGKRPKDSDGQAKKRIKTKSLYRQPTANELNRLQETEQLFNSNLFRLQVEEVLEEVKVKEKTTKRFTEWFNNLKTYLLSITNDETEYDLSEKSFEDKLKIQIPLCREIQKTKVIFKFHKFQDVYVVGSYALGCGIKSKLIVDLQISVPAETYAKNDSINYKYHLKRAAYLAYIASYLGKYECIDEINYSYLNSETKPIITMKPKGKLGKAITVNLDLVCEAEAYKLHRFAPDRNNLRESWLLGNDKKDTNETLTPTPYYNSSVLGDLTANVNQEFLKQIILNSENLKQAIVLLKIWVRQRKLKVSGYIISMLVAYFVQNKRVNNIMSSYQIVRNIWIALSEYKERLSFGLILNPEMVSSTVDRGPSADLPEAEQFRDFWGEKSELRRFQDGSITEACVWDGQGTVSKQIVDYLMKVKYDVFPVFHWSRLLSSLVPASSSSAAVRSSAAVLRSHLADLELPLDISSVQGVSAVFSSTEPAPPERRGERNPRRRGDSCLIKDQGDFRLPPYVPANRMVIELSHSGKWPGDIEAFRCLKAAFHLQIAEKLKSQFNLPTHARPEHLDVLQDGLVFRLRIAHAKEITLLRRELVRGVVTFRETDESIQLYCDTVIMPKLRGALHGLDRRYSAFAPTACLFKRWLSAHLLQVPGAVAELMVARLFLEPAPLVPPRDYDTGLYRVLNLLVEHDWGKDPLVVDFNGDMTREELSELETKYREISPRPHVFIVTPFDGECPGACSGGLAPEVTSRAVSLARAALEHVEESLQLMKDGLLGLFIPSLVGYDVIIHLVPSLVPRYSSRVGAGRPPPAHDDPGSAELIPVVEFNPVELYLEELRSAYDEFAVFFNDPYGGDVIAVLWRPSVEDGRHLEVLNANALRPAAGDGKTPYRVNLDAIVEDFKILGRGLVKEVVVNKN</sequence>
<dbReference type="InterPro" id="IPR005554">
    <property type="entry name" value="NOL6/Upt22"/>
</dbReference>
<comment type="function">
    <text evidence="8">Part of the small subunit (SSU) processome, first precursor of the small eukaryotic ribosomal subunit. During the assembly of the SSU processome in the nucleolus, many ribosome biogenesis factors, an RNA chaperone and ribosomal proteins associate with the nascent pre-rRNA and work in concert to generate RNA folding, modifications, rearrangements and cleavage as well as targeted degradation of pre-ribosomal RNA by the RNA exosome.</text>
</comment>
<proteinExistence type="inferred from homology"/>
<keyword evidence="19" id="KW-1185">Reference proteome</keyword>
<dbReference type="GO" id="GO:0032545">
    <property type="term" value="C:CURI complex"/>
    <property type="evidence" value="ECO:0007669"/>
    <property type="project" value="TreeGrafter"/>
</dbReference>
<evidence type="ECO:0000259" key="14">
    <source>
        <dbReference type="Pfam" id="PF17404"/>
    </source>
</evidence>
<feature type="compositionally biased region" description="Basic and acidic residues" evidence="11">
    <location>
        <begin position="386"/>
        <end position="397"/>
    </location>
</feature>
<feature type="domain" description="Nrap protein" evidence="15">
    <location>
        <begin position="822"/>
        <end position="1006"/>
    </location>
</feature>
<evidence type="ECO:0000256" key="11">
    <source>
        <dbReference type="SAM" id="MobiDB-lite"/>
    </source>
</evidence>
<evidence type="ECO:0000259" key="13">
    <source>
        <dbReference type="Pfam" id="PF17403"/>
    </source>
</evidence>
<protein>
    <recommendedName>
        <fullName evidence="4 10">Nucleolar protein 6</fullName>
    </recommendedName>
</protein>
<keyword evidence="6 10" id="KW-0694">RNA-binding</keyword>
<dbReference type="eggNOG" id="KOG2054">
    <property type="taxonomic scope" value="Eukaryota"/>
</dbReference>
<keyword evidence="5" id="KW-0158">Chromosome</keyword>
<evidence type="ECO:0000259" key="17">
    <source>
        <dbReference type="Pfam" id="PF17407"/>
    </source>
</evidence>
<dbReference type="PANTHER" id="PTHR17972">
    <property type="entry name" value="NUCLEOLAR RNA-ASSOCIATED PROTEIN"/>
    <property type="match status" value="1"/>
</dbReference>
<comment type="subunit">
    <text evidence="9">Part of the small subunit (SSU) processome, composed of more than 70 proteins and the RNA chaperone small nucleolar RNA (snoRNA) U3.</text>
</comment>
<dbReference type="GO" id="GO:0032040">
    <property type="term" value="C:small-subunit processome"/>
    <property type="evidence" value="ECO:0007669"/>
    <property type="project" value="TreeGrafter"/>
</dbReference>
<dbReference type="GO" id="GO:0034456">
    <property type="term" value="C:UTP-C complex"/>
    <property type="evidence" value="ECO:0007669"/>
    <property type="project" value="TreeGrafter"/>
</dbReference>
<dbReference type="KEGG" id="dpl:KGM_201096"/>
<evidence type="ECO:0000313" key="18">
    <source>
        <dbReference type="EMBL" id="OWR50518.1"/>
    </source>
</evidence>
<dbReference type="Gene3D" id="3.30.70.3030">
    <property type="match status" value="1"/>
</dbReference>
<evidence type="ECO:0000259" key="16">
    <source>
        <dbReference type="Pfam" id="PF17406"/>
    </source>
</evidence>
<dbReference type="EMBL" id="AGBW02009556">
    <property type="protein sequence ID" value="OWR50518.1"/>
    <property type="molecule type" value="Genomic_DNA"/>
</dbReference>
<evidence type="ECO:0000256" key="10">
    <source>
        <dbReference type="RuleBase" id="RU364032"/>
    </source>
</evidence>
<dbReference type="Pfam" id="PF17407">
    <property type="entry name" value="Nrap_D6"/>
    <property type="match status" value="1"/>
</dbReference>
<evidence type="ECO:0000256" key="7">
    <source>
        <dbReference type="ARBA" id="ARBA00023242"/>
    </source>
</evidence>
<dbReference type="GO" id="GO:0005694">
    <property type="term" value="C:chromosome"/>
    <property type="evidence" value="ECO:0007669"/>
    <property type="project" value="UniProtKB-SubCell"/>
</dbReference>